<organism evidence="2 3">
    <name type="scientific">Karstenula rhodostoma CBS 690.94</name>
    <dbReference type="NCBI Taxonomy" id="1392251"/>
    <lineage>
        <taxon>Eukaryota</taxon>
        <taxon>Fungi</taxon>
        <taxon>Dikarya</taxon>
        <taxon>Ascomycota</taxon>
        <taxon>Pezizomycotina</taxon>
        <taxon>Dothideomycetes</taxon>
        <taxon>Pleosporomycetidae</taxon>
        <taxon>Pleosporales</taxon>
        <taxon>Massarineae</taxon>
        <taxon>Didymosphaeriaceae</taxon>
        <taxon>Karstenula</taxon>
    </lineage>
</organism>
<dbReference type="EMBL" id="MU001492">
    <property type="protein sequence ID" value="KAF2451500.1"/>
    <property type="molecule type" value="Genomic_DNA"/>
</dbReference>
<comment type="caution">
    <text evidence="2">The sequence shown here is derived from an EMBL/GenBank/DDBJ whole genome shotgun (WGS) entry which is preliminary data.</text>
</comment>
<dbReference type="OrthoDB" id="3886346at2759"/>
<gene>
    <name evidence="2" type="ORF">P171DRAFT_426001</name>
</gene>
<feature type="region of interest" description="Disordered" evidence="1">
    <location>
        <begin position="119"/>
        <end position="159"/>
    </location>
</feature>
<evidence type="ECO:0000313" key="3">
    <source>
        <dbReference type="Proteomes" id="UP000799764"/>
    </source>
</evidence>
<feature type="compositionally biased region" description="Basic and acidic residues" evidence="1">
    <location>
        <begin position="119"/>
        <end position="128"/>
    </location>
</feature>
<name>A0A9P4PWD9_9PLEO</name>
<accession>A0A9P4PWD9</accession>
<evidence type="ECO:0000256" key="1">
    <source>
        <dbReference type="SAM" id="MobiDB-lite"/>
    </source>
</evidence>
<sequence>MPTPACLPCPPFSTPPCDAPSALEGAASTPVNRCASTPPRPALRYPCLLLPAPAAPALSAIMRDMEKSFIFLHDNIPQWLDNVAEIESKIVALQSELSRIPVSRSLPFKKRSGSVESIRDLGAIREEPDASATAAHQSEPTARKRKEPSLLSGHQSGPSKLRSRTMIVVNYDGQIQTSFELLVRAIGTGRNMLRKGKMAAKMEAMAAMAGSSSSDEDDDESNAIMTKIGYRHRGLSSMRARATMRMPENTPSTPVERFDTADKALEEAQALCERAAHQSLREGDCRKELGGVRRYLNEVVVLAKTQVAQYAAQKLVADEKEQQQVLPQGPTPERQSPIPLPDVEKESIPIIIPPAISTNNTSKVIDIEIDDEEDSDDGSFVMPPVRLTSRA</sequence>
<dbReference type="AlphaFoldDB" id="A0A9P4PWD9"/>
<evidence type="ECO:0000313" key="2">
    <source>
        <dbReference type="EMBL" id="KAF2451500.1"/>
    </source>
</evidence>
<feature type="region of interest" description="Disordered" evidence="1">
    <location>
        <begin position="321"/>
        <end position="341"/>
    </location>
</feature>
<proteinExistence type="predicted"/>
<feature type="region of interest" description="Disordered" evidence="1">
    <location>
        <begin position="368"/>
        <end position="391"/>
    </location>
</feature>
<keyword evidence="3" id="KW-1185">Reference proteome</keyword>
<protein>
    <submittedName>
        <fullName evidence="2">Uncharacterized protein</fullName>
    </submittedName>
</protein>
<reference evidence="2" key="1">
    <citation type="journal article" date="2020" name="Stud. Mycol.">
        <title>101 Dothideomycetes genomes: a test case for predicting lifestyles and emergence of pathogens.</title>
        <authorList>
            <person name="Haridas S."/>
            <person name="Albert R."/>
            <person name="Binder M."/>
            <person name="Bloem J."/>
            <person name="Labutti K."/>
            <person name="Salamov A."/>
            <person name="Andreopoulos B."/>
            <person name="Baker S."/>
            <person name="Barry K."/>
            <person name="Bills G."/>
            <person name="Bluhm B."/>
            <person name="Cannon C."/>
            <person name="Castanera R."/>
            <person name="Culley D."/>
            <person name="Daum C."/>
            <person name="Ezra D."/>
            <person name="Gonzalez J."/>
            <person name="Henrissat B."/>
            <person name="Kuo A."/>
            <person name="Liang C."/>
            <person name="Lipzen A."/>
            <person name="Lutzoni F."/>
            <person name="Magnuson J."/>
            <person name="Mondo S."/>
            <person name="Nolan M."/>
            <person name="Ohm R."/>
            <person name="Pangilinan J."/>
            <person name="Park H.-J."/>
            <person name="Ramirez L."/>
            <person name="Alfaro M."/>
            <person name="Sun H."/>
            <person name="Tritt A."/>
            <person name="Yoshinaga Y."/>
            <person name="Zwiers L.-H."/>
            <person name="Turgeon B."/>
            <person name="Goodwin S."/>
            <person name="Spatafora J."/>
            <person name="Crous P."/>
            <person name="Grigoriev I."/>
        </authorList>
    </citation>
    <scope>NUCLEOTIDE SEQUENCE</scope>
    <source>
        <strain evidence="2">CBS 690.94</strain>
    </source>
</reference>
<feature type="compositionally biased region" description="Acidic residues" evidence="1">
    <location>
        <begin position="368"/>
        <end position="377"/>
    </location>
</feature>
<dbReference type="Proteomes" id="UP000799764">
    <property type="component" value="Unassembled WGS sequence"/>
</dbReference>